<gene>
    <name evidence="1" type="ORF">M3215_02720</name>
</gene>
<organism evidence="1 2">
    <name type="scientific">Bacillus cytotoxicus</name>
    <dbReference type="NCBI Taxonomy" id="580165"/>
    <lineage>
        <taxon>Bacteria</taxon>
        <taxon>Bacillati</taxon>
        <taxon>Bacillota</taxon>
        <taxon>Bacilli</taxon>
        <taxon>Bacillales</taxon>
        <taxon>Bacillaceae</taxon>
        <taxon>Bacillus</taxon>
        <taxon>Bacillus cereus group</taxon>
    </lineage>
</organism>
<evidence type="ECO:0000313" key="1">
    <source>
        <dbReference type="EMBL" id="MCM3734761.1"/>
    </source>
</evidence>
<evidence type="ECO:0000313" key="2">
    <source>
        <dbReference type="Proteomes" id="UP001202289"/>
    </source>
</evidence>
<keyword evidence="2" id="KW-1185">Reference proteome</keyword>
<dbReference type="EMBL" id="JAMBOP010000002">
    <property type="protein sequence ID" value="MCM3734761.1"/>
    <property type="molecule type" value="Genomic_DNA"/>
</dbReference>
<name>A0ACC6A1Z2_9BACI</name>
<reference evidence="1" key="1">
    <citation type="submission" date="2022-05" db="EMBL/GenBank/DDBJ databases">
        <title>Comparative Genomics of Spacecraft Associated Microbes.</title>
        <authorList>
            <person name="Tran M.T."/>
            <person name="Wright A."/>
            <person name="Seuylemezian A."/>
            <person name="Eisen J."/>
            <person name="Coil D."/>
        </authorList>
    </citation>
    <scope>NUCLEOTIDE SEQUENCE</scope>
    <source>
        <strain evidence="1">FAIRING 10M-2.2</strain>
    </source>
</reference>
<accession>A0ACC6A1Z2</accession>
<proteinExistence type="predicted"/>
<sequence>MDQKVPYGFIYVTVNKINGMKYIGKCIYQRQNDWRKYLGSGLYLQRAIRKYGKENFEKHILVEAFSKEELNRLEEEYIINLDAVNSQEYYNVKLTAIGGDIFSNNPRKEEIREMRRKQMSGKGNHQYGRAKTTRMIESVKQANSSAVIIEGIYYKSQTEVAKALNLGVTTVSYRLDSDTYPEWKRISSKKKVQKKSNNPTCKVSVNGLVYESIKEAAESLGVSTPTVIRRLDSEKYPNYKRLSERIR</sequence>
<dbReference type="Proteomes" id="UP001202289">
    <property type="component" value="Unassembled WGS sequence"/>
</dbReference>
<protein>
    <submittedName>
        <fullName evidence="1">Uncharacterized protein</fullName>
    </submittedName>
</protein>
<comment type="caution">
    <text evidence="1">The sequence shown here is derived from an EMBL/GenBank/DDBJ whole genome shotgun (WGS) entry which is preliminary data.</text>
</comment>